<name>U1GD44_ENDPU</name>
<evidence type="ECO:0000313" key="2">
    <source>
        <dbReference type="EMBL" id="ERF69993.1"/>
    </source>
</evidence>
<sequence length="450" mass="50062">MCPSGCGPLYKPGKDLRDTTCPCGFGYFDRDGFFVAGDRVRGGQAVSREAYENHPPSCPVHADPRNCEADAPASFGSAEQGHGFRDYFMPETGVDLEVLRIYVSRDGGFASARPTTFHGKSGYLIHAKQEPTVEFIANIKADSAHILKLRRKYGEKMPHWAPAETRLEGRQSSGQSAISPKGRQISSERRESTPATQSTPFVPQYQTPYAWSGQPPPLQTGYYPSPGMPYPASPLQYPYPAPPSQYANSPEPRSLPEQQTPLADRFGRISISQASDIDPYSSSTRSPLEQSSRSIPTAIDQQTRATQTREPLSQSVSGNEHQEIRTATEEQPAQRESVYQPAVESRRPLTSSTSYSSSSPPRNVPRTQDMRTEQTRDERPRQAQRPARTYTEPKSQRTTVTSSTRRTHTNARGPPSSRSARREQAPDNQSPPDEDGEEPPRRRPDRDPQR</sequence>
<evidence type="ECO:0000313" key="3">
    <source>
        <dbReference type="Proteomes" id="UP000019373"/>
    </source>
</evidence>
<dbReference type="RefSeq" id="XP_007804327.1">
    <property type="nucleotide sequence ID" value="XM_007806136.1"/>
</dbReference>
<protein>
    <submittedName>
        <fullName evidence="2">Uncharacterized protein</fullName>
    </submittedName>
</protein>
<feature type="compositionally biased region" description="Low complexity" evidence="1">
    <location>
        <begin position="348"/>
        <end position="367"/>
    </location>
</feature>
<dbReference type="HOGENOM" id="CLU_608352_0_0_1"/>
<organism evidence="2 3">
    <name type="scientific">Endocarpon pusillum (strain Z07020 / HMAS-L-300199)</name>
    <name type="common">Lichen-forming fungus</name>
    <dbReference type="NCBI Taxonomy" id="1263415"/>
    <lineage>
        <taxon>Eukaryota</taxon>
        <taxon>Fungi</taxon>
        <taxon>Dikarya</taxon>
        <taxon>Ascomycota</taxon>
        <taxon>Pezizomycotina</taxon>
        <taxon>Eurotiomycetes</taxon>
        <taxon>Chaetothyriomycetidae</taxon>
        <taxon>Verrucariales</taxon>
        <taxon>Verrucariaceae</taxon>
        <taxon>Endocarpon</taxon>
    </lineage>
</organism>
<keyword evidence="3" id="KW-1185">Reference proteome</keyword>
<feature type="region of interest" description="Disordered" evidence="1">
    <location>
        <begin position="162"/>
        <end position="258"/>
    </location>
</feature>
<proteinExistence type="predicted"/>
<feature type="region of interest" description="Disordered" evidence="1">
    <location>
        <begin position="271"/>
        <end position="450"/>
    </location>
</feature>
<reference evidence="3" key="1">
    <citation type="journal article" date="2014" name="BMC Genomics">
        <title>Genome characteristics reveal the impact of lichenization on lichen-forming fungus Endocarpon pusillum Hedwig (Verrucariales, Ascomycota).</title>
        <authorList>
            <person name="Wang Y.-Y."/>
            <person name="Liu B."/>
            <person name="Zhang X.-Y."/>
            <person name="Zhou Q.-M."/>
            <person name="Zhang T."/>
            <person name="Li H."/>
            <person name="Yu Y.-F."/>
            <person name="Zhang X.-L."/>
            <person name="Hao X.-Y."/>
            <person name="Wang M."/>
            <person name="Wang L."/>
            <person name="Wei J.-C."/>
        </authorList>
    </citation>
    <scope>NUCLEOTIDE SEQUENCE [LARGE SCALE GENOMIC DNA]</scope>
    <source>
        <strain evidence="3">Z07020 / HMAS-L-300199</strain>
    </source>
</reference>
<feature type="compositionally biased region" description="Basic and acidic residues" evidence="1">
    <location>
        <begin position="368"/>
        <end position="381"/>
    </location>
</feature>
<gene>
    <name evidence="2" type="ORF">EPUS_03545</name>
</gene>
<accession>U1GD44</accession>
<feature type="compositionally biased region" description="Polar residues" evidence="1">
    <location>
        <begin position="193"/>
        <end position="209"/>
    </location>
</feature>
<feature type="compositionally biased region" description="Polar residues" evidence="1">
    <location>
        <begin position="271"/>
        <end position="319"/>
    </location>
</feature>
<feature type="compositionally biased region" description="Basic and acidic residues" evidence="1">
    <location>
        <begin position="438"/>
        <end position="450"/>
    </location>
</feature>
<dbReference type="OrthoDB" id="10331341at2759"/>
<dbReference type="EMBL" id="KE721364">
    <property type="protein sequence ID" value="ERF69993.1"/>
    <property type="molecule type" value="Genomic_DNA"/>
</dbReference>
<dbReference type="GeneID" id="19238585"/>
<feature type="compositionally biased region" description="Pro residues" evidence="1">
    <location>
        <begin position="226"/>
        <end position="243"/>
    </location>
</feature>
<evidence type="ECO:0000256" key="1">
    <source>
        <dbReference type="SAM" id="MobiDB-lite"/>
    </source>
</evidence>
<dbReference type="Proteomes" id="UP000019373">
    <property type="component" value="Unassembled WGS sequence"/>
</dbReference>
<dbReference type="AlphaFoldDB" id="U1GD44"/>